<evidence type="ECO:0000256" key="1">
    <source>
        <dbReference type="ARBA" id="ARBA00022723"/>
    </source>
</evidence>
<feature type="domain" description="CMP/dCMP-type deaminase" evidence="3">
    <location>
        <begin position="2"/>
        <end position="124"/>
    </location>
</feature>
<dbReference type="GO" id="GO:0008835">
    <property type="term" value="F:diaminohydroxyphosphoribosylaminopyrimidine deaminase activity"/>
    <property type="evidence" value="ECO:0007669"/>
    <property type="project" value="TreeGrafter"/>
</dbReference>
<gene>
    <name evidence="4" type="ORF">RSA13_19545</name>
</gene>
<comment type="caution">
    <text evidence="4">The sequence shown here is derived from an EMBL/GenBank/DDBJ whole genome shotgun (WGS) entry which is preliminary data.</text>
</comment>
<accession>A0AB34VBX8</accession>
<dbReference type="InterPro" id="IPR016193">
    <property type="entry name" value="Cytidine_deaminase-like"/>
</dbReference>
<evidence type="ECO:0000256" key="2">
    <source>
        <dbReference type="ARBA" id="ARBA00022833"/>
    </source>
</evidence>
<name>A0AB34VBX8_9GAMM</name>
<dbReference type="InterPro" id="IPR016192">
    <property type="entry name" value="APOBEC/CMP_deaminase_Zn-bd"/>
</dbReference>
<dbReference type="Gene3D" id="3.40.140.10">
    <property type="entry name" value="Cytidine Deaminase, domain 2"/>
    <property type="match status" value="1"/>
</dbReference>
<evidence type="ECO:0000313" key="5">
    <source>
        <dbReference type="Proteomes" id="UP000072520"/>
    </source>
</evidence>
<reference evidence="4 5" key="1">
    <citation type="journal article" date="2016" name="Front. Microbiol.">
        <title>Genomic Resource of Rice Seed Associated Bacteria.</title>
        <authorList>
            <person name="Midha S."/>
            <person name="Bansal K."/>
            <person name="Sharma S."/>
            <person name="Kumar N."/>
            <person name="Patil P.P."/>
            <person name="Chaudhry V."/>
            <person name="Patil P.B."/>
        </authorList>
    </citation>
    <scope>NUCLEOTIDE SEQUENCE [LARGE SCALE GENOMIC DNA]</scope>
    <source>
        <strain evidence="4 5">RSA13</strain>
    </source>
</reference>
<dbReference type="PANTHER" id="PTHR11079:SF162">
    <property type="entry name" value="RIBOFLAVIN BIOSYNTHESIS PROTEIN PYRD, CHLOROPLASTIC"/>
    <property type="match status" value="1"/>
</dbReference>
<dbReference type="PROSITE" id="PS00903">
    <property type="entry name" value="CYT_DCMP_DEAMINASES_1"/>
    <property type="match status" value="1"/>
</dbReference>
<dbReference type="EMBL" id="LDSI01000029">
    <property type="protein sequence ID" value="KTS94261.1"/>
    <property type="molecule type" value="Genomic_DNA"/>
</dbReference>
<keyword evidence="2" id="KW-0862">Zinc</keyword>
<organism evidence="4 5">
    <name type="scientific">Pantoea stewartii</name>
    <dbReference type="NCBI Taxonomy" id="66269"/>
    <lineage>
        <taxon>Bacteria</taxon>
        <taxon>Pseudomonadati</taxon>
        <taxon>Pseudomonadota</taxon>
        <taxon>Gammaproteobacteria</taxon>
        <taxon>Enterobacterales</taxon>
        <taxon>Erwiniaceae</taxon>
        <taxon>Pantoea</taxon>
    </lineage>
</organism>
<dbReference type="GO" id="GO:0008270">
    <property type="term" value="F:zinc ion binding"/>
    <property type="evidence" value="ECO:0007669"/>
    <property type="project" value="InterPro"/>
</dbReference>
<proteinExistence type="predicted"/>
<dbReference type="PANTHER" id="PTHR11079">
    <property type="entry name" value="CYTOSINE DEAMINASE FAMILY MEMBER"/>
    <property type="match status" value="1"/>
</dbReference>
<dbReference type="Proteomes" id="UP000072520">
    <property type="component" value="Unassembled WGS sequence"/>
</dbReference>
<evidence type="ECO:0000313" key="4">
    <source>
        <dbReference type="EMBL" id="KTS94261.1"/>
    </source>
</evidence>
<dbReference type="PROSITE" id="PS51747">
    <property type="entry name" value="CYT_DCMP_DEAMINASES_2"/>
    <property type="match status" value="1"/>
</dbReference>
<evidence type="ECO:0000259" key="3">
    <source>
        <dbReference type="PROSITE" id="PS51747"/>
    </source>
</evidence>
<protein>
    <submittedName>
        <fullName evidence="4">Diaminohydroxyphosphoribosylaminopyrimidine deaminase</fullName>
    </submittedName>
</protein>
<dbReference type="AlphaFoldDB" id="A0AB34VBX8"/>
<dbReference type="Pfam" id="PF00383">
    <property type="entry name" value="dCMP_cyt_deam_1"/>
    <property type="match status" value="1"/>
</dbReference>
<dbReference type="RefSeq" id="WP_033741472.1">
    <property type="nucleotide sequence ID" value="NZ_JAOSLH010000003.1"/>
</dbReference>
<sequence length="145" mass="15808">MQKSQQFMLLALAQSRHALPHCRPNPPVGCVIVHNGRVVSTGFTRSPGQYHAEADALSTLTLPVEACEIYVTLEPCAFQGRTPSCALTLARLRPRHIYIAIEDPHPRNRGEGIAILKQAGIGVTLGVARNDVECFLAPYLIRSLA</sequence>
<dbReference type="SUPFAM" id="SSF53927">
    <property type="entry name" value="Cytidine deaminase-like"/>
    <property type="match status" value="1"/>
</dbReference>
<dbReference type="InterPro" id="IPR002125">
    <property type="entry name" value="CMP_dCMP_dom"/>
</dbReference>
<keyword evidence="1" id="KW-0479">Metal-binding</keyword>
<dbReference type="CDD" id="cd01284">
    <property type="entry name" value="Riboflavin_deaminase-reductase"/>
    <property type="match status" value="1"/>
</dbReference>